<organism evidence="4 5">
    <name type="scientific">Zavarzinia aquatilis</name>
    <dbReference type="NCBI Taxonomy" id="2211142"/>
    <lineage>
        <taxon>Bacteria</taxon>
        <taxon>Pseudomonadati</taxon>
        <taxon>Pseudomonadota</taxon>
        <taxon>Alphaproteobacteria</taxon>
        <taxon>Rhodospirillales</taxon>
        <taxon>Zavarziniaceae</taxon>
        <taxon>Zavarzinia</taxon>
    </lineage>
</organism>
<proteinExistence type="inferred from homology"/>
<sequence>MTPPRAILITGASRGIGAALAHAYAAPGVTLALCARDAAALERVAAEAGAKGARVVTGLLDVTDGAALAAFFARAEAVAPLDLVIVNAGIGDTNKGLPDLRRAARRIFAVNIDAAVETALLALDHMLPRRAGQIALVASLAGFQGGPGAAPYCASKAALRVFGEGLRAEAAREGIRVNVICPGFVETDLTAKNDFAMPFLWRADRAAAHIARGLARDAARIAFPWPLVAGLKLVNLLPQGLVAAAMARRR</sequence>
<evidence type="ECO:0000313" key="5">
    <source>
        <dbReference type="Proteomes" id="UP000245461"/>
    </source>
</evidence>
<evidence type="ECO:0000256" key="3">
    <source>
        <dbReference type="RuleBase" id="RU000363"/>
    </source>
</evidence>
<comment type="caution">
    <text evidence="4">The sequence shown here is derived from an EMBL/GenBank/DDBJ whole genome shotgun (WGS) entry which is preliminary data.</text>
</comment>
<name>A0A317ECM8_9PROT</name>
<comment type="similarity">
    <text evidence="1 3">Belongs to the short-chain dehydrogenases/reductases (SDR) family.</text>
</comment>
<dbReference type="PANTHER" id="PTHR44196:SF1">
    <property type="entry name" value="DEHYDROGENASE_REDUCTASE SDR FAMILY MEMBER 7B"/>
    <property type="match status" value="1"/>
</dbReference>
<dbReference type="GO" id="GO:0016020">
    <property type="term" value="C:membrane"/>
    <property type="evidence" value="ECO:0007669"/>
    <property type="project" value="TreeGrafter"/>
</dbReference>
<protein>
    <submittedName>
        <fullName evidence="4">Short-chain dehydrogenase</fullName>
    </submittedName>
</protein>
<dbReference type="InterPro" id="IPR002347">
    <property type="entry name" value="SDR_fam"/>
</dbReference>
<evidence type="ECO:0000313" key="4">
    <source>
        <dbReference type="EMBL" id="PWR22965.1"/>
    </source>
</evidence>
<dbReference type="InterPro" id="IPR036291">
    <property type="entry name" value="NAD(P)-bd_dom_sf"/>
</dbReference>
<dbReference type="EMBL" id="QGLE01000005">
    <property type="protein sequence ID" value="PWR22965.1"/>
    <property type="molecule type" value="Genomic_DNA"/>
</dbReference>
<dbReference type="PRINTS" id="PR00080">
    <property type="entry name" value="SDRFAMILY"/>
</dbReference>
<evidence type="ECO:0000256" key="1">
    <source>
        <dbReference type="ARBA" id="ARBA00006484"/>
    </source>
</evidence>
<reference evidence="4 5" key="1">
    <citation type="submission" date="2018-05" db="EMBL/GenBank/DDBJ databases">
        <title>Zavarzinia sp. HR-AS.</title>
        <authorList>
            <person name="Lee Y."/>
            <person name="Jeon C.O."/>
        </authorList>
    </citation>
    <scope>NUCLEOTIDE SEQUENCE [LARGE SCALE GENOMIC DNA]</scope>
    <source>
        <strain evidence="4 5">HR-AS</strain>
    </source>
</reference>
<dbReference type="Gene3D" id="3.40.50.720">
    <property type="entry name" value="NAD(P)-binding Rossmann-like Domain"/>
    <property type="match status" value="1"/>
</dbReference>
<keyword evidence="5" id="KW-1185">Reference proteome</keyword>
<dbReference type="Proteomes" id="UP000245461">
    <property type="component" value="Unassembled WGS sequence"/>
</dbReference>
<evidence type="ECO:0000256" key="2">
    <source>
        <dbReference type="ARBA" id="ARBA00023002"/>
    </source>
</evidence>
<gene>
    <name evidence="4" type="ORF">DKG74_11180</name>
</gene>
<accession>A0A317ECM8</accession>
<dbReference type="PRINTS" id="PR00081">
    <property type="entry name" value="GDHRDH"/>
</dbReference>
<dbReference type="PROSITE" id="PS00061">
    <property type="entry name" value="ADH_SHORT"/>
    <property type="match status" value="1"/>
</dbReference>
<dbReference type="OrthoDB" id="335726at2"/>
<dbReference type="SUPFAM" id="SSF51735">
    <property type="entry name" value="NAD(P)-binding Rossmann-fold domains"/>
    <property type="match status" value="1"/>
</dbReference>
<dbReference type="PANTHER" id="PTHR44196">
    <property type="entry name" value="DEHYDROGENASE/REDUCTASE SDR FAMILY MEMBER 7B"/>
    <property type="match status" value="1"/>
</dbReference>
<dbReference type="InterPro" id="IPR020904">
    <property type="entry name" value="Sc_DH/Rdtase_CS"/>
</dbReference>
<dbReference type="AlphaFoldDB" id="A0A317ECM8"/>
<dbReference type="GO" id="GO:0016491">
    <property type="term" value="F:oxidoreductase activity"/>
    <property type="evidence" value="ECO:0007669"/>
    <property type="project" value="UniProtKB-KW"/>
</dbReference>
<dbReference type="Pfam" id="PF00106">
    <property type="entry name" value="adh_short"/>
    <property type="match status" value="1"/>
</dbReference>
<keyword evidence="2" id="KW-0560">Oxidoreductase</keyword>